<dbReference type="AlphaFoldDB" id="F2LUZ2"/>
<name>F2LUZ2_HIPMA</name>
<comment type="subcellular location">
    <subcellularLocation>
        <location evidence="1">Secreted</location>
    </subcellularLocation>
</comment>
<keyword evidence="2" id="KW-0732">Signal</keyword>
<dbReference type="Pfam" id="PF01522">
    <property type="entry name" value="Polysacc_deac_1"/>
    <property type="match status" value="2"/>
</dbReference>
<dbReference type="InterPro" id="IPR051398">
    <property type="entry name" value="Polysacch_Deacetylase"/>
</dbReference>
<keyword evidence="5" id="KW-1185">Reference proteome</keyword>
<dbReference type="GO" id="GO:0005576">
    <property type="term" value="C:extracellular region"/>
    <property type="evidence" value="ECO:0007669"/>
    <property type="project" value="UniProtKB-SubCell"/>
</dbReference>
<feature type="domain" description="NodB homology" evidence="3">
    <location>
        <begin position="55"/>
        <end position="147"/>
    </location>
</feature>
<reference evidence="4 5" key="1">
    <citation type="journal article" date="2011" name="Stand. Genomic Sci.">
        <title>Complete genome sequence of the thermophilic sulfur-reducer Hippea maritima type strain (MH(2)).</title>
        <authorList>
            <person name="Huntemann M."/>
            <person name="Lu M."/>
            <person name="Nolan M."/>
            <person name="Lapidus A."/>
            <person name="Lucas S."/>
            <person name="Hammon N."/>
            <person name="Deshpande S."/>
            <person name="Cheng J.F."/>
            <person name="Tapia R."/>
            <person name="Han C."/>
            <person name="Goodwin L."/>
            <person name="Pitluck S."/>
            <person name="Liolios K."/>
            <person name="Pagani I."/>
            <person name="Ivanova N."/>
            <person name="Ovchinikova G."/>
            <person name="Pati A."/>
            <person name="Chen A."/>
            <person name="Palaniappan K."/>
            <person name="Land M."/>
            <person name="Hauser L."/>
            <person name="Jeffries C.D."/>
            <person name="Detter J.C."/>
            <person name="Brambilla E.M."/>
            <person name="Rohde M."/>
            <person name="Spring S."/>
            <person name="Goker M."/>
            <person name="Woyke T."/>
            <person name="Bristow J."/>
            <person name="Eisen J.A."/>
            <person name="Markowitz V."/>
            <person name="Hugenholtz P."/>
            <person name="Kyrpides N.C."/>
            <person name="Klenk H.P."/>
            <person name="Mavromatis K."/>
        </authorList>
    </citation>
    <scope>NUCLEOTIDE SEQUENCE [LARGE SCALE GENOMIC DNA]</scope>
    <source>
        <strain evidence="5">ATCC 700847 / DSM 10411 / MH2</strain>
    </source>
</reference>
<sequence length="348" mass="40826">MGSLILCYHSINYGQRIDPDTFEENLKALKESGFRPIKLSEIHDYLSQNKPLPEKTVHITFDDGYADNYIYAYPILKKYGFFATIFVVANKVSEGIKRATYDELVGMNIANQVNKLIEKSHFVSWDELIDMQQSGVFEVGSHSLNHKACFCCPKIHTFNSDNSYEWFLELTNDRRLGVPIYQKKWECTTLCMKDDLALRDYLADFVKNSGGVLFFRRRDAKSILRKMAKSYIKKHGLDINYDTQKDKEERIKRELQLSKQKLEENLGKKVDFFCYPWGHYDADVIYELQNSGYKAGLTLNVGLVEKNTYPYLLPRVEVRADPRWFKKRLKIYSRPAFAKIYSKVYHWI</sequence>
<organism evidence="4 5">
    <name type="scientific">Hippea maritima (strain ATCC 700847 / DSM 10411 / MH2)</name>
    <dbReference type="NCBI Taxonomy" id="760142"/>
    <lineage>
        <taxon>Bacteria</taxon>
        <taxon>Pseudomonadati</taxon>
        <taxon>Campylobacterota</taxon>
        <taxon>Desulfurellia</taxon>
        <taxon>Desulfurellales</taxon>
        <taxon>Hippeaceae</taxon>
        <taxon>Hippea</taxon>
    </lineage>
</organism>
<dbReference type="GO" id="GO:0005975">
    <property type="term" value="P:carbohydrate metabolic process"/>
    <property type="evidence" value="ECO:0007669"/>
    <property type="project" value="InterPro"/>
</dbReference>
<evidence type="ECO:0000313" key="4">
    <source>
        <dbReference type="EMBL" id="AEA33576.1"/>
    </source>
</evidence>
<dbReference type="PROSITE" id="PS51677">
    <property type="entry name" value="NODB"/>
    <property type="match status" value="1"/>
</dbReference>
<evidence type="ECO:0000256" key="1">
    <source>
        <dbReference type="ARBA" id="ARBA00004613"/>
    </source>
</evidence>
<dbReference type="GO" id="GO:0016810">
    <property type="term" value="F:hydrolase activity, acting on carbon-nitrogen (but not peptide) bonds"/>
    <property type="evidence" value="ECO:0007669"/>
    <property type="project" value="InterPro"/>
</dbReference>
<evidence type="ECO:0000313" key="5">
    <source>
        <dbReference type="Proteomes" id="UP000008139"/>
    </source>
</evidence>
<dbReference type="PANTHER" id="PTHR34216">
    <property type="match status" value="1"/>
</dbReference>
<dbReference type="EMBL" id="CP002606">
    <property type="protein sequence ID" value="AEA33576.1"/>
    <property type="molecule type" value="Genomic_DNA"/>
</dbReference>
<dbReference type="Gene3D" id="3.20.20.370">
    <property type="entry name" value="Glycoside hydrolase/deacetylase"/>
    <property type="match status" value="1"/>
</dbReference>
<gene>
    <name evidence="4" type="ordered locus">Hipma_0606</name>
</gene>
<dbReference type="HOGENOM" id="CLU_030024_3_0_7"/>
<dbReference type="KEGG" id="hmr:Hipma_0606"/>
<dbReference type="CDD" id="cd10969">
    <property type="entry name" value="CE4_Ecf1_like_5s"/>
    <property type="match status" value="1"/>
</dbReference>
<dbReference type="PANTHER" id="PTHR34216:SF3">
    <property type="entry name" value="POLY-BETA-1,6-N-ACETYL-D-GLUCOSAMINE N-DEACETYLASE"/>
    <property type="match status" value="1"/>
</dbReference>
<dbReference type="RefSeq" id="WP_013681617.1">
    <property type="nucleotide sequence ID" value="NC_015318.1"/>
</dbReference>
<proteinExistence type="predicted"/>
<dbReference type="InterPro" id="IPR002509">
    <property type="entry name" value="NODB_dom"/>
</dbReference>
<dbReference type="InParanoid" id="F2LUZ2"/>
<dbReference type="Proteomes" id="UP000008139">
    <property type="component" value="Chromosome"/>
</dbReference>
<dbReference type="InterPro" id="IPR011330">
    <property type="entry name" value="Glyco_hydro/deAcase_b/a-brl"/>
</dbReference>
<dbReference type="SUPFAM" id="SSF88713">
    <property type="entry name" value="Glycoside hydrolase/deacetylase"/>
    <property type="match status" value="1"/>
</dbReference>
<reference evidence="5" key="2">
    <citation type="submission" date="2011-03" db="EMBL/GenBank/DDBJ databases">
        <title>The complete genome of Hippea maritima DSM 10411.</title>
        <authorList>
            <consortium name="US DOE Joint Genome Institute (JGI-PGF)"/>
            <person name="Lucas S."/>
            <person name="Copeland A."/>
            <person name="Lapidus A."/>
            <person name="Bruce D."/>
            <person name="Goodwin L."/>
            <person name="Pitluck S."/>
            <person name="Peters L."/>
            <person name="Kyrpides N."/>
            <person name="Mavromatis K."/>
            <person name="Pagani I."/>
            <person name="Ivanova N."/>
            <person name="Mikhailova N."/>
            <person name="Lu M."/>
            <person name="Detter J.C."/>
            <person name="Tapia R."/>
            <person name="Han C."/>
            <person name="Land M."/>
            <person name="Hauser L."/>
            <person name="Markowitz V."/>
            <person name="Cheng J.-F."/>
            <person name="Hugenholtz P."/>
            <person name="Woyke T."/>
            <person name="Wu D."/>
            <person name="Spring S."/>
            <person name="Schroeder M."/>
            <person name="Brambilla E."/>
            <person name="Klenk H.-P."/>
            <person name="Eisen J.A."/>
        </authorList>
    </citation>
    <scope>NUCLEOTIDE SEQUENCE [LARGE SCALE GENOMIC DNA]</scope>
    <source>
        <strain evidence="5">ATCC 700847 / DSM 10411 / MH2</strain>
    </source>
</reference>
<evidence type="ECO:0000256" key="2">
    <source>
        <dbReference type="ARBA" id="ARBA00022729"/>
    </source>
</evidence>
<accession>F2LUZ2</accession>
<protein>
    <submittedName>
        <fullName evidence="4">Polysaccharide deacetylase</fullName>
    </submittedName>
</protein>
<dbReference type="eggNOG" id="COG0726">
    <property type="taxonomic scope" value="Bacteria"/>
</dbReference>
<evidence type="ECO:0000259" key="3">
    <source>
        <dbReference type="PROSITE" id="PS51677"/>
    </source>
</evidence>
<dbReference type="STRING" id="760142.Hipma_0606"/>
<dbReference type="OrthoDB" id="9814639at2"/>